<dbReference type="EMBL" id="CAJOBG010009104">
    <property type="protein sequence ID" value="CAF4258957.1"/>
    <property type="molecule type" value="Genomic_DNA"/>
</dbReference>
<dbReference type="Proteomes" id="UP000663856">
    <property type="component" value="Unassembled WGS sequence"/>
</dbReference>
<evidence type="ECO:0000313" key="3">
    <source>
        <dbReference type="Proteomes" id="UP000663866"/>
    </source>
</evidence>
<organism evidence="2 3">
    <name type="scientific">Rotaria magnacalcarata</name>
    <dbReference type="NCBI Taxonomy" id="392030"/>
    <lineage>
        <taxon>Eukaryota</taxon>
        <taxon>Metazoa</taxon>
        <taxon>Spiralia</taxon>
        <taxon>Gnathifera</taxon>
        <taxon>Rotifera</taxon>
        <taxon>Eurotatoria</taxon>
        <taxon>Bdelloidea</taxon>
        <taxon>Philodinida</taxon>
        <taxon>Philodinidae</taxon>
        <taxon>Rotaria</taxon>
    </lineage>
</organism>
<name>A0A820FB80_9BILA</name>
<proteinExistence type="predicted"/>
<accession>A0A820FB80</accession>
<protein>
    <submittedName>
        <fullName evidence="2">Uncharacterized protein</fullName>
    </submittedName>
</protein>
<gene>
    <name evidence="2" type="ORF">OVN521_LOCUS29453</name>
    <name evidence="1" type="ORF">WKI299_LOCUS31291</name>
</gene>
<comment type="caution">
    <text evidence="2">The sequence shown here is derived from an EMBL/GenBank/DDBJ whole genome shotgun (WGS) entry which is preliminary data.</text>
</comment>
<evidence type="ECO:0000313" key="1">
    <source>
        <dbReference type="EMBL" id="CAF2155980.1"/>
    </source>
</evidence>
<dbReference type="Proteomes" id="UP000663866">
    <property type="component" value="Unassembled WGS sequence"/>
</dbReference>
<dbReference type="AlphaFoldDB" id="A0A820FB80"/>
<evidence type="ECO:0000313" key="2">
    <source>
        <dbReference type="EMBL" id="CAF4258957.1"/>
    </source>
</evidence>
<keyword evidence="3" id="KW-1185">Reference proteome</keyword>
<reference evidence="2" key="1">
    <citation type="submission" date="2021-02" db="EMBL/GenBank/DDBJ databases">
        <authorList>
            <person name="Nowell W R."/>
        </authorList>
    </citation>
    <scope>NUCLEOTIDE SEQUENCE</scope>
</reference>
<sequence>MSNGQESLANRIYSELRNVHNNIITLENNSPSFVCPKTVLIWLKSKMQDYANANQLQKYFNEIVSSYSSFYNQDDCQHYLKNDKNIDGIFLIIDVDYNESIVTAFEHLSNVYIVMVNRNKRQKESLQILMIFATN</sequence>
<dbReference type="EMBL" id="CAJNRF010014246">
    <property type="protein sequence ID" value="CAF2155980.1"/>
    <property type="molecule type" value="Genomic_DNA"/>
</dbReference>